<gene>
    <name evidence="1" type="ORF">GEA64_04370</name>
    <name evidence="2" type="ORF">GEA64_04420</name>
</gene>
<dbReference type="RefSeq" id="WP_152962084.1">
    <property type="nucleotide sequence ID" value="NZ_CAWOZU010000011.1"/>
</dbReference>
<dbReference type="Proteomes" id="UP000481739">
    <property type="component" value="Unassembled WGS sequence"/>
</dbReference>
<evidence type="ECO:0000313" key="2">
    <source>
        <dbReference type="EMBL" id="MQL47281.1"/>
    </source>
</evidence>
<reference evidence="1 3" key="1">
    <citation type="journal article" date="2019" name="Nature">
        <title>A new antibiotic selectively kills Gram-negative pathogens.</title>
        <authorList>
            <person name="Imai Y."/>
            <person name="Meyer K.J."/>
            <person name="Iinishi A."/>
            <person name="Favre-Godal Q."/>
            <person name="Green R."/>
            <person name="Manuse S."/>
            <person name="Caboni M."/>
            <person name="Mori M."/>
            <person name="Niles S."/>
            <person name="Ghiglieri M."/>
            <person name="Honrao C."/>
            <person name="Ma X."/>
            <person name="Guo J.J."/>
            <person name="Makriyannis A."/>
            <person name="Linares-Otoya L."/>
            <person name="Boehringer N."/>
            <person name="Wuisan Z.G."/>
            <person name="Kaur H."/>
            <person name="Wu R."/>
            <person name="Mateus A."/>
            <person name="Typas A."/>
            <person name="Savitski M.M."/>
            <person name="Espinoza J.L."/>
            <person name="O'Rourke A."/>
            <person name="Nelson K.E."/>
            <person name="Hiller S."/>
            <person name="Noinaj N."/>
            <person name="Schaeberle T.F."/>
            <person name="D'Onofrio A."/>
            <person name="Lewis K."/>
        </authorList>
    </citation>
    <scope>NUCLEOTIDE SEQUENCE [LARGE SCALE GENOMIC DNA]</scope>
    <source>
        <strain evidence="1 3">HGB 1456</strain>
    </source>
</reference>
<name>A0A7C9GJ76_9GAMM</name>
<evidence type="ECO:0000313" key="3">
    <source>
        <dbReference type="Proteomes" id="UP000481739"/>
    </source>
</evidence>
<dbReference type="EMBL" id="WHZZ01000001">
    <property type="protein sequence ID" value="MQL47281.1"/>
    <property type="molecule type" value="Genomic_DNA"/>
</dbReference>
<evidence type="ECO:0000313" key="1">
    <source>
        <dbReference type="EMBL" id="MQL47271.1"/>
    </source>
</evidence>
<sequence length="173" mass="19210">MSFTLNAHHIQSLAEFAGFTCSFDTLDLDVIYVICKLKIEEDNPHHLPVYKGYIAYNLDYPHFGAVALSHDVVPVSNAVLLEARYIKLLAEFSGFSISEDSVVDLSTRYIISDLDFPPDHVAGTPGYIGLGAYCFDDKEGRYISLHDSVTRCNACCREMINSMKGICPDCAND</sequence>
<organism evidence="1 3">
    <name type="scientific">Photorhabdus khanii</name>
    <dbReference type="NCBI Taxonomy" id="1004150"/>
    <lineage>
        <taxon>Bacteria</taxon>
        <taxon>Pseudomonadati</taxon>
        <taxon>Pseudomonadota</taxon>
        <taxon>Gammaproteobacteria</taxon>
        <taxon>Enterobacterales</taxon>
        <taxon>Morganellaceae</taxon>
        <taxon>Photorhabdus</taxon>
    </lineage>
</organism>
<comment type="caution">
    <text evidence="1">The sequence shown here is derived from an EMBL/GenBank/DDBJ whole genome shotgun (WGS) entry which is preliminary data.</text>
</comment>
<dbReference type="AlphaFoldDB" id="A0A7C9GJ76"/>
<proteinExistence type="predicted"/>
<accession>A0A7C9GJ76</accession>
<dbReference type="EMBL" id="WHZZ01000001">
    <property type="protein sequence ID" value="MQL47271.1"/>
    <property type="molecule type" value="Genomic_DNA"/>
</dbReference>
<protein>
    <submittedName>
        <fullName evidence="1">Uncharacterized protein</fullName>
    </submittedName>
</protein>